<keyword evidence="1" id="KW-0547">Nucleotide-binding</keyword>
<dbReference type="GO" id="GO:0005524">
    <property type="term" value="F:ATP binding"/>
    <property type="evidence" value="ECO:0007669"/>
    <property type="project" value="UniProtKB-KW"/>
</dbReference>
<dbReference type="SUPFAM" id="SSF52540">
    <property type="entry name" value="P-loop containing nucleoside triphosphate hydrolases"/>
    <property type="match status" value="1"/>
</dbReference>
<evidence type="ECO:0000256" key="1">
    <source>
        <dbReference type="ARBA" id="ARBA00022741"/>
    </source>
</evidence>
<dbReference type="PANTHER" id="PTHR42759">
    <property type="entry name" value="MOXR FAMILY PROTEIN"/>
    <property type="match status" value="1"/>
</dbReference>
<dbReference type="FunFam" id="3.40.50.300:FF:000640">
    <property type="entry name" value="MoxR family ATPase"/>
    <property type="match status" value="1"/>
</dbReference>
<evidence type="ECO:0000256" key="3">
    <source>
        <dbReference type="ARBA" id="ARBA00061607"/>
    </source>
</evidence>
<keyword evidence="2" id="KW-0067">ATP-binding</keyword>
<dbReference type="Proteomes" id="UP000247922">
    <property type="component" value="Unassembled WGS sequence"/>
</dbReference>
<dbReference type="SMART" id="SM00382">
    <property type="entry name" value="AAA"/>
    <property type="match status" value="1"/>
</dbReference>
<accession>A0A2V3WFR9</accession>
<dbReference type="PANTHER" id="PTHR42759:SF5">
    <property type="entry name" value="METHANOL DEHYDROGENASE REGULATOR"/>
    <property type="match status" value="1"/>
</dbReference>
<dbReference type="Pfam" id="PF07726">
    <property type="entry name" value="AAA_3"/>
    <property type="match status" value="1"/>
</dbReference>
<evidence type="ECO:0000313" key="5">
    <source>
        <dbReference type="EMBL" id="PXW91065.1"/>
    </source>
</evidence>
<dbReference type="AlphaFoldDB" id="A0A2V3WFR9"/>
<dbReference type="InterPro" id="IPR027417">
    <property type="entry name" value="P-loop_NTPase"/>
</dbReference>
<organism evidence="5 6">
    <name type="scientific">Streptohalobacillus salinus</name>
    <dbReference type="NCBI Taxonomy" id="621096"/>
    <lineage>
        <taxon>Bacteria</taxon>
        <taxon>Bacillati</taxon>
        <taxon>Bacillota</taxon>
        <taxon>Bacilli</taxon>
        <taxon>Bacillales</taxon>
        <taxon>Bacillaceae</taxon>
        <taxon>Streptohalobacillus</taxon>
    </lineage>
</organism>
<dbReference type="Gene3D" id="3.40.50.300">
    <property type="entry name" value="P-loop containing nucleotide triphosphate hydrolases"/>
    <property type="match status" value="1"/>
</dbReference>
<evidence type="ECO:0000259" key="4">
    <source>
        <dbReference type="SMART" id="SM00382"/>
    </source>
</evidence>
<protein>
    <submittedName>
        <fullName evidence="5">MoxR-like ATPase</fullName>
    </submittedName>
</protein>
<dbReference type="Gene3D" id="1.10.8.80">
    <property type="entry name" value="Magnesium chelatase subunit I, C-Terminal domain"/>
    <property type="match status" value="1"/>
</dbReference>
<dbReference type="PIRSF" id="PIRSF002849">
    <property type="entry name" value="AAA_ATPase_chaperone_MoxR_prd"/>
    <property type="match status" value="1"/>
</dbReference>
<dbReference type="Pfam" id="PF17863">
    <property type="entry name" value="AAA_lid_2"/>
    <property type="match status" value="1"/>
</dbReference>
<proteinExistence type="inferred from homology"/>
<dbReference type="InterPro" id="IPR011703">
    <property type="entry name" value="ATPase_AAA-3"/>
</dbReference>
<gene>
    <name evidence="5" type="ORF">DES38_106102</name>
</gene>
<comment type="caution">
    <text evidence="5">The sequence shown here is derived from an EMBL/GenBank/DDBJ whole genome shotgun (WGS) entry which is preliminary data.</text>
</comment>
<dbReference type="CDD" id="cd00009">
    <property type="entry name" value="AAA"/>
    <property type="match status" value="1"/>
</dbReference>
<evidence type="ECO:0000313" key="6">
    <source>
        <dbReference type="Proteomes" id="UP000247922"/>
    </source>
</evidence>
<comment type="similarity">
    <text evidence="3">Belongs to the MoxR family.</text>
</comment>
<sequence length="345" mass="38280">MLLNSRGLLSEIGLILNVIKLVLEVVEEREDRMSQAKVDACLNHIEQVIIGKRDIAQLSLTALLAGGHVLLEDVPGVGKTMLVRALAKTLGCHFSRIQFTPDLLPTDVTGVSVFNPKTQQFEYRKGPIVGDIVLADEINRTSPKTQSALLEAMEESSVTVDGQTIKIDQPFFVMATQNPIEYEGTYPLPEAQLDRFLMKLEMGYPTLKEEIQLMNLNKNHKPIEDLAALLSKDDVVTMQQEVEAIHVDQTIQTYIVKLAHATRGFAGVKLGVSPRGAISMMQAAKALSYTKGRTYVLPDDVLYLMPYVWSHRLILTDRGLYEGLTPVTVLKAVSETVDVPLRRDA</sequence>
<dbReference type="GO" id="GO:0016887">
    <property type="term" value="F:ATP hydrolysis activity"/>
    <property type="evidence" value="ECO:0007669"/>
    <property type="project" value="InterPro"/>
</dbReference>
<reference evidence="5 6" key="1">
    <citation type="submission" date="2018-05" db="EMBL/GenBank/DDBJ databases">
        <title>Genomic Encyclopedia of Type Strains, Phase IV (KMG-IV): sequencing the most valuable type-strain genomes for metagenomic binning, comparative biology and taxonomic classification.</title>
        <authorList>
            <person name="Goeker M."/>
        </authorList>
    </citation>
    <scope>NUCLEOTIDE SEQUENCE [LARGE SCALE GENOMIC DNA]</scope>
    <source>
        <strain evidence="5 6">DSM 22440</strain>
    </source>
</reference>
<dbReference type="EMBL" id="QJJR01000006">
    <property type="protein sequence ID" value="PXW91065.1"/>
    <property type="molecule type" value="Genomic_DNA"/>
</dbReference>
<evidence type="ECO:0000256" key="2">
    <source>
        <dbReference type="ARBA" id="ARBA00022840"/>
    </source>
</evidence>
<keyword evidence="6" id="KW-1185">Reference proteome</keyword>
<name>A0A2V3WFR9_9BACI</name>
<dbReference type="InterPro" id="IPR050764">
    <property type="entry name" value="CbbQ/NirQ/NorQ/GpvN"/>
</dbReference>
<dbReference type="InterPro" id="IPR041628">
    <property type="entry name" value="ChlI/MoxR_AAA_lid"/>
</dbReference>
<dbReference type="InterPro" id="IPR003593">
    <property type="entry name" value="AAA+_ATPase"/>
</dbReference>
<feature type="domain" description="AAA+ ATPase" evidence="4">
    <location>
        <begin position="65"/>
        <end position="206"/>
    </location>
</feature>